<name>A0AAD9LHT9_BABDI</name>
<gene>
    <name evidence="1" type="ORF">X943_000599</name>
</gene>
<keyword evidence="2" id="KW-1185">Reference proteome</keyword>
<evidence type="ECO:0000313" key="1">
    <source>
        <dbReference type="EMBL" id="KAK1937268.1"/>
    </source>
</evidence>
<organism evidence="1 2">
    <name type="scientific">Babesia divergens</name>
    <dbReference type="NCBI Taxonomy" id="32595"/>
    <lineage>
        <taxon>Eukaryota</taxon>
        <taxon>Sar</taxon>
        <taxon>Alveolata</taxon>
        <taxon>Apicomplexa</taxon>
        <taxon>Aconoidasida</taxon>
        <taxon>Piroplasmida</taxon>
        <taxon>Babesiidae</taxon>
        <taxon>Babesia</taxon>
    </lineage>
</organism>
<dbReference type="AlphaFoldDB" id="A0AAD9LHT9"/>
<dbReference type="Proteomes" id="UP001195914">
    <property type="component" value="Unassembled WGS sequence"/>
</dbReference>
<reference evidence="1" key="2">
    <citation type="submission" date="2021-05" db="EMBL/GenBank/DDBJ databases">
        <authorList>
            <person name="Pain A."/>
        </authorList>
    </citation>
    <scope>NUCLEOTIDE SEQUENCE</scope>
    <source>
        <strain evidence="1">1802A</strain>
    </source>
</reference>
<dbReference type="EMBL" id="JAHBMH010000033">
    <property type="protein sequence ID" value="KAK1937268.1"/>
    <property type="molecule type" value="Genomic_DNA"/>
</dbReference>
<evidence type="ECO:0000313" key="2">
    <source>
        <dbReference type="Proteomes" id="UP001195914"/>
    </source>
</evidence>
<accession>A0AAD9LHT9</accession>
<comment type="caution">
    <text evidence="1">The sequence shown here is derived from an EMBL/GenBank/DDBJ whole genome shotgun (WGS) entry which is preliminary data.</text>
</comment>
<reference evidence="1" key="1">
    <citation type="journal article" date="2014" name="Nucleic Acids Res.">
        <title>The evolutionary dynamics of variant antigen genes in Babesia reveal a history of genomic innovation underlying host-parasite interaction.</title>
        <authorList>
            <person name="Jackson A.P."/>
            <person name="Otto T.D."/>
            <person name="Darby A."/>
            <person name="Ramaprasad A."/>
            <person name="Xia D."/>
            <person name="Echaide I.E."/>
            <person name="Farber M."/>
            <person name="Gahlot S."/>
            <person name="Gamble J."/>
            <person name="Gupta D."/>
            <person name="Gupta Y."/>
            <person name="Jackson L."/>
            <person name="Malandrin L."/>
            <person name="Malas T.B."/>
            <person name="Moussa E."/>
            <person name="Nair M."/>
            <person name="Reid A.J."/>
            <person name="Sanders M."/>
            <person name="Sharma J."/>
            <person name="Tracey A."/>
            <person name="Quail M.A."/>
            <person name="Weir W."/>
            <person name="Wastling J.M."/>
            <person name="Hall N."/>
            <person name="Willadsen P."/>
            <person name="Lingelbach K."/>
            <person name="Shiels B."/>
            <person name="Tait A."/>
            <person name="Berriman M."/>
            <person name="Allred D.R."/>
            <person name="Pain A."/>
        </authorList>
    </citation>
    <scope>NUCLEOTIDE SEQUENCE</scope>
    <source>
        <strain evidence="1">1802A</strain>
    </source>
</reference>
<sequence length="625" mass="69780">MRSGIWRFTLIACRFYRRYPGRKRVQVEAKIKSPKRYDELRGANPAILLQGNLFTPESAGPRELSMLCFKMVNLGYADSSILLRYVQCTLQMLPKLRIKHIALVMQSVSKYVAMNPAVLAAPSDTDDTSFETELANREKLLLKVKELVETVTPNMFKLFARAVPKDLGMVALSMVTICECALKELDIAQSSDLLKATENTLKQIAESIGPKLPFCELQEYAALAKAFCRLPPHVEYADMFLRDLATEISCLLNEKNEQLTDLVNGIYIGDDLVEDLQSLPKELTTIACTISKRVKHHNIWQRMVKSVELMLALGTRDSELFCTLDGQTLVLLATALSRHADVSFILEAMLESESSLKPPWIVTAIALSLRSLADVSLAQRMWDALDFSQVAGLDDAAKTQLVYASTKIPKVTGDQINALRSFNDKDSSPELLVALYVARHRCRLEADNGLIDSVIYSVDKIGAGSLITLLRSAGERYDLTNLLLKTLNDKLDEVHIDKLYPLVIYIIDNHGGCTEMIKSMVSRIAAATPSHQYHSLVFLVNKLREIGFDPSSVLHKDIILLIQNAVEGDDGSEVLDHFVETGKDDKPNNELELCERDEDDIAELFRANKVHGVMHVGHDEICSIA</sequence>
<proteinExistence type="predicted"/>
<protein>
    <submittedName>
        <fullName evidence="1">Uncharacterized protein</fullName>
    </submittedName>
</protein>